<keyword evidence="1" id="KW-0175">Coiled coil</keyword>
<comment type="caution">
    <text evidence="3">The sequence shown here is derived from an EMBL/GenBank/DDBJ whole genome shotgun (WGS) entry which is preliminary data.</text>
</comment>
<accession>A0ABR7T4A7</accession>
<sequence>MQELRERLSYIQGLAEGLNVGANSREGRLLTEMLSLMGDMTDSIGQLKEDQDRLEEIIDSMDDDLLQLEQDVYEDDCDCDIDEDEDLVEIECPSCQERVYFDADLLDDEDYLEVSCPNCDQVVFIQEGDEADFEHESAAGDRCECESQGAQWQESPH</sequence>
<dbReference type="Proteomes" id="UP000617402">
    <property type="component" value="Unassembled WGS sequence"/>
</dbReference>
<dbReference type="NCBIfam" id="NF045650">
    <property type="entry name" value="CD1247_Nterm"/>
    <property type="match status" value="1"/>
</dbReference>
<keyword evidence="4" id="KW-1185">Reference proteome</keyword>
<feature type="coiled-coil region" evidence="1">
    <location>
        <begin position="44"/>
        <end position="71"/>
    </location>
</feature>
<feature type="compositionally biased region" description="Polar residues" evidence="2">
    <location>
        <begin position="148"/>
        <end position="157"/>
    </location>
</feature>
<dbReference type="InterPro" id="IPR054688">
    <property type="entry name" value="CD1247_N"/>
</dbReference>
<organism evidence="3 4">
    <name type="scientific">Heliobacterium chlorum</name>
    <dbReference type="NCBI Taxonomy" id="2698"/>
    <lineage>
        <taxon>Bacteria</taxon>
        <taxon>Bacillati</taxon>
        <taxon>Bacillota</taxon>
        <taxon>Clostridia</taxon>
        <taxon>Eubacteriales</taxon>
        <taxon>Heliobacteriaceae</taxon>
        <taxon>Heliobacterium</taxon>
    </lineage>
</organism>
<evidence type="ECO:0000313" key="4">
    <source>
        <dbReference type="Proteomes" id="UP000617402"/>
    </source>
</evidence>
<dbReference type="RefSeq" id="WP_188040304.1">
    <property type="nucleotide sequence ID" value="NZ_JACVHF010000009.1"/>
</dbReference>
<proteinExistence type="predicted"/>
<feature type="region of interest" description="Disordered" evidence="2">
    <location>
        <begin position="135"/>
        <end position="157"/>
    </location>
</feature>
<reference evidence="3 4" key="1">
    <citation type="submission" date="2020-07" db="EMBL/GenBank/DDBJ databases">
        <title>Draft whole-genome sequence of Heliobacterium chlorum DSM 3682, type strain.</title>
        <authorList>
            <person name="Kyndt J.A."/>
            <person name="Meyer T.E."/>
            <person name="Imhoff J.F."/>
        </authorList>
    </citation>
    <scope>NUCLEOTIDE SEQUENCE [LARGE SCALE GENOMIC DNA]</scope>
    <source>
        <strain evidence="3 4">DSM 3682</strain>
    </source>
</reference>
<feature type="compositionally biased region" description="Basic and acidic residues" evidence="2">
    <location>
        <begin position="135"/>
        <end position="145"/>
    </location>
</feature>
<evidence type="ECO:0000256" key="2">
    <source>
        <dbReference type="SAM" id="MobiDB-lite"/>
    </source>
</evidence>
<evidence type="ECO:0000313" key="3">
    <source>
        <dbReference type="EMBL" id="MBC9784912.1"/>
    </source>
</evidence>
<dbReference type="EMBL" id="JACVHF010000009">
    <property type="protein sequence ID" value="MBC9784912.1"/>
    <property type="molecule type" value="Genomic_DNA"/>
</dbReference>
<gene>
    <name evidence="3" type="ORF">H1S01_10360</name>
</gene>
<name>A0ABR7T4A7_HELCL</name>
<evidence type="ECO:0000256" key="1">
    <source>
        <dbReference type="SAM" id="Coils"/>
    </source>
</evidence>
<protein>
    <submittedName>
        <fullName evidence="3">AraC family transcriptional regulator</fullName>
    </submittedName>
</protein>